<proteinExistence type="inferred from homology"/>
<dbReference type="PANTHER" id="PTHR12001:SF69">
    <property type="entry name" value="ALL TRANS-POLYPRENYL-DIPHOSPHATE SYNTHASE PDSS1"/>
    <property type="match status" value="1"/>
</dbReference>
<keyword evidence="5" id="KW-0460">Magnesium</keyword>
<evidence type="ECO:0000256" key="2">
    <source>
        <dbReference type="ARBA" id="ARBA00006706"/>
    </source>
</evidence>
<comment type="cofactor">
    <cofactor evidence="1">
        <name>Mg(2+)</name>
        <dbReference type="ChEBI" id="CHEBI:18420"/>
    </cofactor>
</comment>
<keyword evidence="4" id="KW-0479">Metal-binding</keyword>
<dbReference type="Gene3D" id="1.10.600.10">
    <property type="entry name" value="Farnesyl Diphosphate Synthase"/>
    <property type="match status" value="1"/>
</dbReference>
<dbReference type="GO" id="GO:0046872">
    <property type="term" value="F:metal ion binding"/>
    <property type="evidence" value="ECO:0007669"/>
    <property type="project" value="UniProtKB-KW"/>
</dbReference>
<dbReference type="InterPro" id="IPR033749">
    <property type="entry name" value="Polyprenyl_synt_CS"/>
</dbReference>
<dbReference type="EMBL" id="FOQK01000004">
    <property type="protein sequence ID" value="SFH77951.1"/>
    <property type="molecule type" value="Genomic_DNA"/>
</dbReference>
<evidence type="ECO:0000256" key="1">
    <source>
        <dbReference type="ARBA" id="ARBA00001946"/>
    </source>
</evidence>
<evidence type="ECO:0000313" key="7">
    <source>
        <dbReference type="EMBL" id="SFH77951.1"/>
    </source>
</evidence>
<dbReference type="InterPro" id="IPR000092">
    <property type="entry name" value="Polyprenyl_synt"/>
</dbReference>
<dbReference type="PROSITE" id="PS00723">
    <property type="entry name" value="POLYPRENYL_SYNTHASE_1"/>
    <property type="match status" value="1"/>
</dbReference>
<dbReference type="InterPro" id="IPR008949">
    <property type="entry name" value="Isoprenoid_synthase_dom_sf"/>
</dbReference>
<evidence type="ECO:0000256" key="3">
    <source>
        <dbReference type="ARBA" id="ARBA00022679"/>
    </source>
</evidence>
<dbReference type="Pfam" id="PF00348">
    <property type="entry name" value="polyprenyl_synt"/>
    <property type="match status" value="1"/>
</dbReference>
<dbReference type="SUPFAM" id="SSF48576">
    <property type="entry name" value="Terpenoid synthases"/>
    <property type="match status" value="1"/>
</dbReference>
<protein>
    <submittedName>
        <fullName evidence="7">Heptaprenyl diphosphate synthase</fullName>
    </submittedName>
</protein>
<dbReference type="GO" id="GO:0004659">
    <property type="term" value="F:prenyltransferase activity"/>
    <property type="evidence" value="ECO:0007669"/>
    <property type="project" value="InterPro"/>
</dbReference>
<evidence type="ECO:0000256" key="6">
    <source>
        <dbReference type="RuleBase" id="RU004466"/>
    </source>
</evidence>
<evidence type="ECO:0000256" key="4">
    <source>
        <dbReference type="ARBA" id="ARBA00022723"/>
    </source>
</evidence>
<comment type="similarity">
    <text evidence="2 6">Belongs to the FPP/GGPP synthase family.</text>
</comment>
<keyword evidence="3 6" id="KW-0808">Transferase</keyword>
<accession>A0A1I3CUM3</accession>
<dbReference type="Proteomes" id="UP000183639">
    <property type="component" value="Unassembled WGS sequence"/>
</dbReference>
<reference evidence="7 8" key="1">
    <citation type="submission" date="2016-10" db="EMBL/GenBank/DDBJ databases">
        <authorList>
            <person name="de Groot N.N."/>
        </authorList>
    </citation>
    <scope>NUCLEOTIDE SEQUENCE [LARGE SCALE GENOMIC DNA]</scope>
    <source>
        <strain evidence="7 8">Z108</strain>
    </source>
</reference>
<dbReference type="CDD" id="cd00685">
    <property type="entry name" value="Trans_IPPS_HT"/>
    <property type="match status" value="1"/>
</dbReference>
<dbReference type="SFLD" id="SFLDS00005">
    <property type="entry name" value="Isoprenoid_Synthase_Type_I"/>
    <property type="match status" value="1"/>
</dbReference>
<dbReference type="PROSITE" id="PS00444">
    <property type="entry name" value="POLYPRENYL_SYNTHASE_2"/>
    <property type="match status" value="1"/>
</dbReference>
<gene>
    <name evidence="7" type="ORF">SAMN04487861_104132</name>
</gene>
<name>A0A1I3CUM3_SELRU</name>
<dbReference type="AlphaFoldDB" id="A0A1I3CUM3"/>
<evidence type="ECO:0000256" key="5">
    <source>
        <dbReference type="ARBA" id="ARBA00022842"/>
    </source>
</evidence>
<dbReference type="GO" id="GO:0008299">
    <property type="term" value="P:isoprenoid biosynthetic process"/>
    <property type="evidence" value="ECO:0007669"/>
    <property type="project" value="InterPro"/>
</dbReference>
<evidence type="ECO:0000313" key="8">
    <source>
        <dbReference type="Proteomes" id="UP000183639"/>
    </source>
</evidence>
<sequence>MNVSNPMFDVIEADLKELNEGLIGAVTSPVDLVTEIGTHLVTAGGKRIRPALCLLAAHGGPAYSLERLLPLAEALELIHTASLVHDDVIDEADTRRGCITANAKWDNQIAILSGDYIFARAFGLIAEGDYGNYVSKRLAELVCNLSVGEIIQDHTVYQAVKDLDNYYNRIQKKTADFLEICCELGAFVGGMSKEDVQKLAEYGHCIGMAFQITDDLLDIQQTSEKIGKPAGNDIRQGIVTLPVIHALSVSPDAAELEGIVTDSAMTDEMVARALAIVKATDGVDVAMAKVDEYLDRARSVLPDSLAPEIREAFVMVADFIGDRDF</sequence>
<dbReference type="PANTHER" id="PTHR12001">
    <property type="entry name" value="GERANYLGERANYL PYROPHOSPHATE SYNTHASE"/>
    <property type="match status" value="1"/>
</dbReference>
<organism evidence="7 8">
    <name type="scientific">Selenomonas ruminantium</name>
    <dbReference type="NCBI Taxonomy" id="971"/>
    <lineage>
        <taxon>Bacteria</taxon>
        <taxon>Bacillati</taxon>
        <taxon>Bacillota</taxon>
        <taxon>Negativicutes</taxon>
        <taxon>Selenomonadales</taxon>
        <taxon>Selenomonadaceae</taxon>
        <taxon>Selenomonas</taxon>
    </lineage>
</organism>